<evidence type="ECO:0000256" key="5">
    <source>
        <dbReference type="ARBA" id="ARBA00022723"/>
    </source>
</evidence>
<feature type="binding site" evidence="10">
    <location>
        <position position="165"/>
    </location>
    <ligand>
        <name>substrate</name>
    </ligand>
</feature>
<keyword evidence="7 10" id="KW-0443">Lipid metabolism</keyword>
<dbReference type="Proteomes" id="UP000614811">
    <property type="component" value="Unassembled WGS sequence"/>
</dbReference>
<evidence type="ECO:0000256" key="10">
    <source>
        <dbReference type="HAMAP-Rule" id="MF_00575"/>
    </source>
</evidence>
<dbReference type="Pfam" id="PF00149">
    <property type="entry name" value="Metallophos"/>
    <property type="match status" value="1"/>
</dbReference>
<feature type="binding site" evidence="10">
    <location>
        <position position="161"/>
    </location>
    <ligand>
        <name>substrate</name>
    </ligand>
</feature>
<dbReference type="InterPro" id="IPR029052">
    <property type="entry name" value="Metallo-depent_PP-like"/>
</dbReference>
<dbReference type="InterPro" id="IPR010138">
    <property type="entry name" value="UDP-diacylglucosamine_Hdrlase"/>
</dbReference>
<feature type="binding site" evidence="10">
    <location>
        <position position="122"/>
    </location>
    <ligand>
        <name>substrate</name>
    </ligand>
</feature>
<comment type="subcellular location">
    <subcellularLocation>
        <location evidence="10">Cell inner membrane</location>
        <topology evidence="10">Peripheral membrane protein</topology>
        <orientation evidence="10">Cytoplasmic side</orientation>
    </subcellularLocation>
</comment>
<feature type="binding site" evidence="10">
    <location>
        <position position="8"/>
    </location>
    <ligand>
        <name>Mn(2+)</name>
        <dbReference type="ChEBI" id="CHEBI:29035"/>
        <label>1</label>
    </ligand>
</feature>
<dbReference type="Gene3D" id="3.60.21.10">
    <property type="match status" value="1"/>
</dbReference>
<evidence type="ECO:0000256" key="3">
    <source>
        <dbReference type="ARBA" id="ARBA00022519"/>
    </source>
</evidence>
<comment type="caution">
    <text evidence="10">Lacks conserved residue(s) required for the propagation of feature annotation.</text>
</comment>
<dbReference type="InterPro" id="IPR043461">
    <property type="entry name" value="LpxH-like"/>
</dbReference>
<dbReference type="PANTHER" id="PTHR34990">
    <property type="entry name" value="UDP-2,3-DIACYLGLUCOSAMINE HYDROLASE-RELATED"/>
    <property type="match status" value="1"/>
</dbReference>
<evidence type="ECO:0000313" key="12">
    <source>
        <dbReference type="EMBL" id="GHA00788.1"/>
    </source>
</evidence>
<dbReference type="GO" id="GO:0019897">
    <property type="term" value="C:extrinsic component of plasma membrane"/>
    <property type="evidence" value="ECO:0007669"/>
    <property type="project" value="UniProtKB-UniRule"/>
</dbReference>
<keyword evidence="13" id="KW-1185">Reference proteome</keyword>
<dbReference type="NCBIfam" id="TIGR01854">
    <property type="entry name" value="lipid_A_lpxH"/>
    <property type="match status" value="1"/>
</dbReference>
<evidence type="ECO:0000256" key="9">
    <source>
        <dbReference type="ARBA" id="ARBA00023211"/>
    </source>
</evidence>
<dbReference type="InterPro" id="IPR004843">
    <property type="entry name" value="Calcineurin-like_PHP"/>
</dbReference>
<evidence type="ECO:0000256" key="7">
    <source>
        <dbReference type="ARBA" id="ARBA00023098"/>
    </source>
</evidence>
<comment type="function">
    <text evidence="10">Hydrolyzes the pyrophosphate bond of UDP-2,3-diacylglucosamine to yield 2,3-diacylglucosamine 1-phosphate (lipid X) and UMP by catalyzing the attack of water at the alpha-P atom. Involved in the biosynthesis of lipid A, a phosphorylated glycolipid that anchors the lipopolysaccharide to the outer membrane of the cell.</text>
</comment>
<comment type="cofactor">
    <cofactor evidence="10">
        <name>Mn(2+)</name>
        <dbReference type="ChEBI" id="CHEBI:29035"/>
    </cofactor>
    <text evidence="10">Binds 2 Mn(2+) ions per subunit in a binuclear metal center.</text>
</comment>
<comment type="caution">
    <text evidence="12">The sequence shown here is derived from an EMBL/GenBank/DDBJ whole genome shotgun (WGS) entry which is preliminary data.</text>
</comment>
<protein>
    <recommendedName>
        <fullName evidence="10">UDP-2,3-diacylglucosamine hydrolase</fullName>
        <ecNumber evidence="10">3.6.1.54</ecNumber>
    </recommendedName>
    <alternativeName>
        <fullName evidence="10">UDP-2,3-diacylglucosamine diphosphatase</fullName>
    </alternativeName>
</protein>
<feature type="binding site" evidence="10">
    <location>
        <position position="41"/>
    </location>
    <ligand>
        <name>Mn(2+)</name>
        <dbReference type="ChEBI" id="CHEBI:29035"/>
        <label>1</label>
    </ligand>
</feature>
<dbReference type="GO" id="GO:0030145">
    <property type="term" value="F:manganese ion binding"/>
    <property type="evidence" value="ECO:0007669"/>
    <property type="project" value="UniProtKB-UniRule"/>
</dbReference>
<dbReference type="RefSeq" id="WP_189398632.1">
    <property type="nucleotide sequence ID" value="NZ_BMXA01000001.1"/>
</dbReference>
<feature type="domain" description="Calcineurin-like phosphoesterase" evidence="11">
    <location>
        <begin position="1"/>
        <end position="199"/>
    </location>
</feature>
<feature type="binding site" evidence="10">
    <location>
        <begin position="79"/>
        <end position="80"/>
    </location>
    <ligand>
        <name>substrate</name>
    </ligand>
</feature>
<keyword evidence="6 10" id="KW-0378">Hydrolase</keyword>
<comment type="pathway">
    <text evidence="10">Glycolipid biosynthesis; lipid IV(A) biosynthesis; lipid IV(A) from (3R)-3-hydroxytetradecanoyl-[acyl-carrier-protein] and UDP-N-acetyl-alpha-D-glucosamine: step 4/6.</text>
</comment>
<evidence type="ECO:0000256" key="2">
    <source>
        <dbReference type="ARBA" id="ARBA00022516"/>
    </source>
</evidence>
<keyword evidence="3 10" id="KW-0997">Cell inner membrane</keyword>
<keyword evidence="8 10" id="KW-0472">Membrane</keyword>
<sequence>MHTYFLSDLHLTPERPELISAYLHFLSSLAPTAERVYVLGDLFEFWIGDDAASMLGADPLLDAMKQLSQHTACYFIAGNRDFLVRDTFTQRTGFEILPDESVIDLYGTPTLLLHGDSLCTDDVAHQAFRQQMMTNRPFCDAFLTLSIPERIAKAKEARMQSHEHKAEVSMSIMDVTESAVLKTFEQHAVTQMIHGHTHRQNIHRYAGADGGQLTRYVLGDWDKTSSILRADANGLHIDNQSIA</sequence>
<evidence type="ECO:0000259" key="11">
    <source>
        <dbReference type="Pfam" id="PF00149"/>
    </source>
</evidence>
<comment type="similarity">
    <text evidence="10">Belongs to the LpxH family.</text>
</comment>
<dbReference type="EC" id="3.6.1.54" evidence="10"/>
<name>A0A918RJ52_9GAMM</name>
<keyword evidence="9 10" id="KW-0464">Manganese</keyword>
<dbReference type="NCBIfam" id="NF003743">
    <property type="entry name" value="PRK05340.1"/>
    <property type="match status" value="1"/>
</dbReference>
<evidence type="ECO:0000256" key="6">
    <source>
        <dbReference type="ARBA" id="ARBA00022801"/>
    </source>
</evidence>
<proteinExistence type="inferred from homology"/>
<accession>A0A918RJ52</accession>
<organism evidence="12 13">
    <name type="scientific">Arenicella chitinivorans</name>
    <dbReference type="NCBI Taxonomy" id="1329800"/>
    <lineage>
        <taxon>Bacteria</taxon>
        <taxon>Pseudomonadati</taxon>
        <taxon>Pseudomonadota</taxon>
        <taxon>Gammaproteobacteria</taxon>
        <taxon>Arenicellales</taxon>
        <taxon>Arenicellaceae</taxon>
        <taxon>Arenicella</taxon>
    </lineage>
</organism>
<dbReference type="GO" id="GO:0005737">
    <property type="term" value="C:cytoplasm"/>
    <property type="evidence" value="ECO:0007669"/>
    <property type="project" value="InterPro"/>
</dbReference>
<feature type="binding site" evidence="10">
    <location>
        <position position="79"/>
    </location>
    <ligand>
        <name>Mn(2+)</name>
        <dbReference type="ChEBI" id="CHEBI:29035"/>
        <label>2</label>
    </ligand>
</feature>
<dbReference type="AlphaFoldDB" id="A0A918RJ52"/>
<reference evidence="12" key="1">
    <citation type="journal article" date="2014" name="Int. J. Syst. Evol. Microbiol.">
        <title>Complete genome sequence of Corynebacterium casei LMG S-19264T (=DSM 44701T), isolated from a smear-ripened cheese.</title>
        <authorList>
            <consortium name="US DOE Joint Genome Institute (JGI-PGF)"/>
            <person name="Walter F."/>
            <person name="Albersmeier A."/>
            <person name="Kalinowski J."/>
            <person name="Ruckert C."/>
        </authorList>
    </citation>
    <scope>NUCLEOTIDE SEQUENCE</scope>
    <source>
        <strain evidence="12">KCTC 12711</strain>
    </source>
</reference>
<gene>
    <name evidence="10 12" type="primary">lpxH</name>
    <name evidence="12" type="ORF">GCM10008090_07260</name>
</gene>
<feature type="binding site" evidence="10">
    <location>
        <position position="114"/>
    </location>
    <ligand>
        <name>Mn(2+)</name>
        <dbReference type="ChEBI" id="CHEBI:29035"/>
        <label>2</label>
    </ligand>
</feature>
<keyword evidence="5 10" id="KW-0479">Metal-binding</keyword>
<dbReference type="GO" id="GO:0008758">
    <property type="term" value="F:UDP-2,3-diacylglucosamine hydrolase activity"/>
    <property type="evidence" value="ECO:0007669"/>
    <property type="project" value="UniProtKB-UniRule"/>
</dbReference>
<keyword evidence="4 10" id="KW-0441">Lipid A biosynthesis</keyword>
<reference evidence="12" key="2">
    <citation type="submission" date="2020-09" db="EMBL/GenBank/DDBJ databases">
        <authorList>
            <person name="Sun Q."/>
            <person name="Kim S."/>
        </authorList>
    </citation>
    <scope>NUCLEOTIDE SEQUENCE</scope>
    <source>
        <strain evidence="12">KCTC 12711</strain>
    </source>
</reference>
<dbReference type="HAMAP" id="MF_00575">
    <property type="entry name" value="LpxH"/>
    <property type="match status" value="1"/>
</dbReference>
<dbReference type="PANTHER" id="PTHR34990:SF1">
    <property type="entry name" value="UDP-2,3-DIACYLGLUCOSAMINE HYDROLASE"/>
    <property type="match status" value="1"/>
</dbReference>
<dbReference type="GO" id="GO:0009245">
    <property type="term" value="P:lipid A biosynthetic process"/>
    <property type="evidence" value="ECO:0007669"/>
    <property type="project" value="UniProtKB-UniRule"/>
</dbReference>
<comment type="catalytic activity">
    <reaction evidence="10">
        <text>UDP-2-N,3-O-bis[(3R)-3-hydroxytetradecanoyl]-alpha-D-glucosamine + H2O = 2-N,3-O-bis[(3R)-3-hydroxytetradecanoyl]-alpha-D-glucosaminyl 1-phosphate + UMP + 2 H(+)</text>
        <dbReference type="Rhea" id="RHEA:25213"/>
        <dbReference type="ChEBI" id="CHEBI:15377"/>
        <dbReference type="ChEBI" id="CHEBI:15378"/>
        <dbReference type="ChEBI" id="CHEBI:57865"/>
        <dbReference type="ChEBI" id="CHEBI:57957"/>
        <dbReference type="ChEBI" id="CHEBI:78847"/>
        <dbReference type="EC" id="3.6.1.54"/>
    </reaction>
</comment>
<feature type="binding site" evidence="10">
    <location>
        <position position="41"/>
    </location>
    <ligand>
        <name>Mn(2+)</name>
        <dbReference type="ChEBI" id="CHEBI:29035"/>
        <label>2</label>
    </ligand>
</feature>
<feature type="binding site" evidence="10">
    <location>
        <position position="196"/>
    </location>
    <ligand>
        <name>Mn(2+)</name>
        <dbReference type="ChEBI" id="CHEBI:29035"/>
        <label>2</label>
    </ligand>
</feature>
<dbReference type="CDD" id="cd07398">
    <property type="entry name" value="MPP_YbbF-LpxH"/>
    <property type="match status" value="1"/>
</dbReference>
<evidence type="ECO:0000313" key="13">
    <source>
        <dbReference type="Proteomes" id="UP000614811"/>
    </source>
</evidence>
<feature type="binding site" evidence="10">
    <location>
        <position position="198"/>
    </location>
    <ligand>
        <name>Mn(2+)</name>
        <dbReference type="ChEBI" id="CHEBI:29035"/>
        <label>1</label>
    </ligand>
</feature>
<keyword evidence="1 10" id="KW-1003">Cell membrane</keyword>
<dbReference type="SUPFAM" id="SSF56300">
    <property type="entry name" value="Metallo-dependent phosphatases"/>
    <property type="match status" value="1"/>
</dbReference>
<evidence type="ECO:0000256" key="1">
    <source>
        <dbReference type="ARBA" id="ARBA00022475"/>
    </source>
</evidence>
<evidence type="ECO:0000256" key="8">
    <source>
        <dbReference type="ARBA" id="ARBA00023136"/>
    </source>
</evidence>
<keyword evidence="2 10" id="KW-0444">Lipid biosynthesis</keyword>
<evidence type="ECO:0000256" key="4">
    <source>
        <dbReference type="ARBA" id="ARBA00022556"/>
    </source>
</evidence>
<feature type="binding site" evidence="10">
    <location>
        <position position="196"/>
    </location>
    <ligand>
        <name>substrate</name>
    </ligand>
</feature>
<feature type="binding site" evidence="10">
    <location>
        <position position="10"/>
    </location>
    <ligand>
        <name>Mn(2+)</name>
        <dbReference type="ChEBI" id="CHEBI:29035"/>
        <label>1</label>
    </ligand>
</feature>
<dbReference type="EMBL" id="BMXA01000001">
    <property type="protein sequence ID" value="GHA00788.1"/>
    <property type="molecule type" value="Genomic_DNA"/>
</dbReference>